<sequence>MQKVEGGTEDARGFAIAIVLSGIGAGGTERVVSMLANRLARNGWRVTIITPEATDAQSYYPLDSSVDIVRLGLPAARYGRFRGRWVAIRRILGLRRVFARLKPDVILSFLTRTNVQSLMAAVGMDVPVIVSERNNPAMQEVGPNWNRLRSLFYPRAHGLVVMTSGALSFFPESHRRRSWVIPNFATLPHGVVARRDGKVLTAVGRMVHQKGFDLLLQAFARIARRFPDWTLALWGEGPERETLERLVHGLGLEGRVHFPGLSQRPGGWIESADVFVLSSRYEGWGIVLLEAMAAGLPVVSFDCPWGPAEMVEHRQNGLLVPPEDVEELSRAMALLMNDPALRDRLAQAAKSDSRRFEPDRVLSQWEDVLLQAAVHRHSGSTQRRLAPAA</sequence>
<dbReference type="STRING" id="1921510.BSL82_03935"/>
<dbReference type="RefSeq" id="WP_072598580.1">
    <property type="nucleotide sequence ID" value="NZ_CP018221.1"/>
</dbReference>
<dbReference type="Gene3D" id="3.40.50.2000">
    <property type="entry name" value="Glycogen Phosphorylase B"/>
    <property type="match status" value="2"/>
</dbReference>
<dbReference type="Proteomes" id="UP000182063">
    <property type="component" value="Chromosome"/>
</dbReference>
<protein>
    <submittedName>
        <fullName evidence="5">Amylovoran biosynthesis protein AmsD</fullName>
    </submittedName>
</protein>
<dbReference type="PANTHER" id="PTHR12526">
    <property type="entry name" value="GLYCOSYLTRANSFERASE"/>
    <property type="match status" value="1"/>
</dbReference>
<feature type="domain" description="Glycosyl transferase family 1" evidence="3">
    <location>
        <begin position="195"/>
        <end position="351"/>
    </location>
</feature>
<keyword evidence="1" id="KW-0328">Glycosyltransferase</keyword>
<dbReference type="PANTHER" id="PTHR12526:SF510">
    <property type="entry name" value="D-INOSITOL 3-PHOSPHATE GLYCOSYLTRANSFERASE"/>
    <property type="match status" value="1"/>
</dbReference>
<dbReference type="Pfam" id="PF00534">
    <property type="entry name" value="Glycos_transf_1"/>
    <property type="match status" value="1"/>
</dbReference>
<dbReference type="CDD" id="cd03820">
    <property type="entry name" value="GT4_AmsD-like"/>
    <property type="match status" value="1"/>
</dbReference>
<dbReference type="InterPro" id="IPR001296">
    <property type="entry name" value="Glyco_trans_1"/>
</dbReference>
<keyword evidence="6" id="KW-1185">Reference proteome</keyword>
<dbReference type="GO" id="GO:0016757">
    <property type="term" value="F:glycosyltransferase activity"/>
    <property type="evidence" value="ECO:0007669"/>
    <property type="project" value="UniProtKB-KW"/>
</dbReference>
<evidence type="ECO:0000313" key="6">
    <source>
        <dbReference type="Proteomes" id="UP000182063"/>
    </source>
</evidence>
<dbReference type="InterPro" id="IPR028098">
    <property type="entry name" value="Glyco_trans_4-like_N"/>
</dbReference>
<name>A0A1L3ZZ76_9SPHN</name>
<evidence type="ECO:0000256" key="1">
    <source>
        <dbReference type="ARBA" id="ARBA00022676"/>
    </source>
</evidence>
<evidence type="ECO:0000259" key="3">
    <source>
        <dbReference type="Pfam" id="PF00534"/>
    </source>
</evidence>
<organism evidence="5 6">
    <name type="scientific">Tardibacter chloracetimidivorans</name>
    <dbReference type="NCBI Taxonomy" id="1921510"/>
    <lineage>
        <taxon>Bacteria</taxon>
        <taxon>Pseudomonadati</taxon>
        <taxon>Pseudomonadota</taxon>
        <taxon>Alphaproteobacteria</taxon>
        <taxon>Sphingomonadales</taxon>
        <taxon>Sphingomonadaceae</taxon>
        <taxon>Tardibacter</taxon>
    </lineage>
</organism>
<gene>
    <name evidence="5" type="ORF">BSL82_03935</name>
</gene>
<dbReference type="EMBL" id="CP018221">
    <property type="protein sequence ID" value="API60927.1"/>
    <property type="molecule type" value="Genomic_DNA"/>
</dbReference>
<dbReference type="Pfam" id="PF13579">
    <property type="entry name" value="Glyco_trans_4_4"/>
    <property type="match status" value="1"/>
</dbReference>
<keyword evidence="2" id="KW-0808">Transferase</keyword>
<feature type="domain" description="Glycosyltransferase subfamily 4-like N-terminal" evidence="4">
    <location>
        <begin position="26"/>
        <end position="176"/>
    </location>
</feature>
<proteinExistence type="predicted"/>
<accession>A0A1L3ZZ76</accession>
<reference evidence="6" key="1">
    <citation type="submission" date="2016-11" db="EMBL/GenBank/DDBJ databases">
        <title>Complete Genome Sequence of alachlor-degrading Sphingomonas sp. strain JJ-A5.</title>
        <authorList>
            <person name="Lee H."/>
            <person name="Ka J.-O."/>
        </authorList>
    </citation>
    <scope>NUCLEOTIDE SEQUENCE [LARGE SCALE GENOMIC DNA]</scope>
    <source>
        <strain evidence="6">JJ-A5</strain>
    </source>
</reference>
<evidence type="ECO:0000259" key="4">
    <source>
        <dbReference type="Pfam" id="PF13579"/>
    </source>
</evidence>
<evidence type="ECO:0000313" key="5">
    <source>
        <dbReference type="EMBL" id="API60927.1"/>
    </source>
</evidence>
<evidence type="ECO:0000256" key="2">
    <source>
        <dbReference type="ARBA" id="ARBA00022679"/>
    </source>
</evidence>
<dbReference type="AlphaFoldDB" id="A0A1L3ZZ76"/>
<dbReference type="SUPFAM" id="SSF53756">
    <property type="entry name" value="UDP-Glycosyltransferase/glycogen phosphorylase"/>
    <property type="match status" value="1"/>
</dbReference>
<dbReference type="KEGG" id="sphj:BSL82_03935"/>